<evidence type="ECO:0000313" key="12">
    <source>
        <dbReference type="EMBL" id="WNP37704.1"/>
    </source>
</evidence>
<evidence type="ECO:0000256" key="5">
    <source>
        <dbReference type="ARBA" id="ARBA00022832"/>
    </source>
</evidence>
<dbReference type="EMBL" id="CP134853">
    <property type="protein sequence ID" value="WNL27651.1"/>
    <property type="molecule type" value="Genomic_DNA"/>
</dbReference>
<comment type="pathway">
    <text evidence="1">Lipid metabolism.</text>
</comment>
<dbReference type="InterPro" id="IPR013751">
    <property type="entry name" value="ACP_syn_III_N"/>
</dbReference>
<evidence type="ECO:0000256" key="1">
    <source>
        <dbReference type="ARBA" id="ARBA00005189"/>
    </source>
</evidence>
<evidence type="ECO:0000256" key="2">
    <source>
        <dbReference type="ARBA" id="ARBA00008642"/>
    </source>
</evidence>
<evidence type="ECO:0000313" key="11">
    <source>
        <dbReference type="EMBL" id="WNL31554.1"/>
    </source>
</evidence>
<dbReference type="SUPFAM" id="SSF53901">
    <property type="entry name" value="Thiolase-like"/>
    <property type="match status" value="1"/>
</dbReference>
<evidence type="ECO:0000313" key="10">
    <source>
        <dbReference type="EMBL" id="WNL27651.1"/>
    </source>
</evidence>
<evidence type="ECO:0000256" key="6">
    <source>
        <dbReference type="ARBA" id="ARBA00023098"/>
    </source>
</evidence>
<keyword evidence="6" id="KW-0443">Lipid metabolism</keyword>
<keyword evidence="7" id="KW-0275">Fatty acid biosynthesis</keyword>
<evidence type="ECO:0000259" key="8">
    <source>
        <dbReference type="Pfam" id="PF08541"/>
    </source>
</evidence>
<evidence type="ECO:0000256" key="7">
    <source>
        <dbReference type="ARBA" id="ARBA00023160"/>
    </source>
</evidence>
<feature type="domain" description="Beta-ketoacyl-[acyl-carrier-protein] synthase III N-terminal" evidence="9">
    <location>
        <begin position="106"/>
        <end position="169"/>
    </location>
</feature>
<dbReference type="EMBL" id="CP135131">
    <property type="protein sequence ID" value="WNP39796.1"/>
    <property type="molecule type" value="Genomic_DNA"/>
</dbReference>
<evidence type="ECO:0000256" key="3">
    <source>
        <dbReference type="ARBA" id="ARBA00022516"/>
    </source>
</evidence>
<protein>
    <submittedName>
        <fullName evidence="10">Ketoacyl-ACP synthase III</fullName>
    </submittedName>
</protein>
<evidence type="ECO:0000256" key="4">
    <source>
        <dbReference type="ARBA" id="ARBA00022679"/>
    </source>
</evidence>
<keyword evidence="3" id="KW-0444">Lipid biosynthesis</keyword>
<dbReference type="GO" id="GO:0004315">
    <property type="term" value="F:3-oxoacyl-[acyl-carrier-protein] synthase activity"/>
    <property type="evidence" value="ECO:0007669"/>
    <property type="project" value="InterPro"/>
</dbReference>
<evidence type="ECO:0000313" key="13">
    <source>
        <dbReference type="EMBL" id="WNP39796.1"/>
    </source>
</evidence>
<comment type="similarity">
    <text evidence="2">Belongs to the thiolase-like superfamily. FabH family.</text>
</comment>
<dbReference type="InterPro" id="IPR016039">
    <property type="entry name" value="Thiolase-like"/>
</dbReference>
<dbReference type="Gene3D" id="3.40.47.10">
    <property type="match status" value="1"/>
</dbReference>
<sequence>MLGIKNIASYLPQNKISNYDKKEKFELDDDFIENKIGVKYHTIKEEDEKASDLCVKAFKNLLQKENIDINLIDCCVVVTQNPDFNIPHTSAIVHGKLELPNDCACFDISLGCSGYVYGLSSIISFMKNNNLRNGLLFTADPYSEVVDIEDKNTALLFGDGATVSYITEEGIYIPKSFSFGTSGKDYKELMCEDKLYMNGRAVFNFTATTIPKHIQSLLEKYGLEDSSIDKYILHQGSKYIVDTIRKRLKVDETKVPFDMYDYGNTVSSSIPIILEKEIKISTNRRFVISGFGVGLSWASAILEKN</sequence>
<feature type="domain" description="Beta-ketoacyl-[acyl-carrier-protein] synthase III C-terminal" evidence="8">
    <location>
        <begin position="218"/>
        <end position="303"/>
    </location>
</feature>
<dbReference type="GO" id="GO:0006633">
    <property type="term" value="P:fatty acid biosynthetic process"/>
    <property type="evidence" value="ECO:0007669"/>
    <property type="project" value="UniProtKB-KW"/>
</dbReference>
<dbReference type="EMBL" id="CP135130">
    <property type="protein sequence ID" value="WNP37704.1"/>
    <property type="molecule type" value="Genomic_DNA"/>
</dbReference>
<keyword evidence="4" id="KW-0808">Transferase</keyword>
<reference evidence="10" key="1">
    <citation type="submission" date="2023-09" db="EMBL/GenBank/DDBJ databases">
        <title>Arcobacter tbilisiensis sp. nov. isolated from chicken meat in Tbilisi, Georgia.</title>
        <authorList>
            <person name="Matthias R."/>
            <person name="Zautner A.E."/>
        </authorList>
    </citation>
    <scope>NUCLEOTIDE SEQUENCE</scope>
    <source>
        <strain evidence="12">LEO 101</strain>
        <strain evidence="10">LEO 49</strain>
        <strain evidence="13">LEO 50</strain>
        <strain evidence="11">LEO 53</strain>
    </source>
</reference>
<organism evidence="10">
    <name type="scientific">Arcobacter sp. AZ-2023</name>
    <dbReference type="NCBI Taxonomy" id="3074453"/>
    <lineage>
        <taxon>Bacteria</taxon>
        <taxon>Pseudomonadati</taxon>
        <taxon>Campylobacterota</taxon>
        <taxon>Epsilonproteobacteria</taxon>
        <taxon>Campylobacterales</taxon>
        <taxon>Arcobacteraceae</taxon>
        <taxon>Arcobacter</taxon>
    </lineage>
</organism>
<dbReference type="Pfam" id="PF08545">
    <property type="entry name" value="ACP_syn_III"/>
    <property type="match status" value="1"/>
</dbReference>
<dbReference type="PANTHER" id="PTHR43091:SF1">
    <property type="entry name" value="BETA-KETOACYL-[ACYL-CARRIER-PROTEIN] SYNTHASE III, CHLOROPLASTIC"/>
    <property type="match status" value="1"/>
</dbReference>
<proteinExistence type="inferred from homology"/>
<dbReference type="PANTHER" id="PTHR43091">
    <property type="entry name" value="3-OXOACYL-[ACYL-CARRIER-PROTEIN] SYNTHASE"/>
    <property type="match status" value="1"/>
</dbReference>
<dbReference type="InterPro" id="IPR013747">
    <property type="entry name" value="ACP_syn_III_C"/>
</dbReference>
<dbReference type="Pfam" id="PF08541">
    <property type="entry name" value="ACP_syn_III_C"/>
    <property type="match status" value="1"/>
</dbReference>
<dbReference type="CDD" id="cd00830">
    <property type="entry name" value="KAS_III"/>
    <property type="match status" value="1"/>
</dbReference>
<dbReference type="EMBL" id="CP134855">
    <property type="protein sequence ID" value="WNL31554.1"/>
    <property type="molecule type" value="Genomic_DNA"/>
</dbReference>
<evidence type="ECO:0000259" key="9">
    <source>
        <dbReference type="Pfam" id="PF08545"/>
    </source>
</evidence>
<gene>
    <name evidence="12" type="ORF">RJG58_08685</name>
    <name evidence="13" type="ORF">RMP69_08685</name>
    <name evidence="10" type="ORF">RMQ65_10230</name>
    <name evidence="11" type="ORF">RMQ67_08685</name>
</gene>
<accession>A0AA96DFT4</accession>
<keyword evidence="5" id="KW-0276">Fatty acid metabolism</keyword>
<name>A0AA96DFT4_9BACT</name>
<dbReference type="AlphaFoldDB" id="A0AA96DFT4"/>